<evidence type="ECO:0000256" key="2">
    <source>
        <dbReference type="SAM" id="Phobius"/>
    </source>
</evidence>
<dbReference type="PANTHER" id="PTHR45138:SF9">
    <property type="entry name" value="DIGUANYLATE CYCLASE DGCM-RELATED"/>
    <property type="match status" value="1"/>
</dbReference>
<reference evidence="4 5" key="1">
    <citation type="submission" date="2021-04" db="EMBL/GenBank/DDBJ databases">
        <title>Draft genome sequence of Paenibacillus cisolokensis, LC2-13A.</title>
        <authorList>
            <person name="Uke A."/>
            <person name="Chhe C."/>
            <person name="Baramee S."/>
            <person name="Kosugi A."/>
        </authorList>
    </citation>
    <scope>NUCLEOTIDE SEQUENCE [LARGE SCALE GENOMIC DNA]</scope>
    <source>
        <strain evidence="4 5">LC2-13A</strain>
    </source>
</reference>
<dbReference type="NCBIfam" id="TIGR00254">
    <property type="entry name" value="GGDEF"/>
    <property type="match status" value="1"/>
</dbReference>
<evidence type="ECO:0000256" key="1">
    <source>
        <dbReference type="SAM" id="Coils"/>
    </source>
</evidence>
<dbReference type="Pfam" id="PF00990">
    <property type="entry name" value="GGDEF"/>
    <property type="match status" value="1"/>
</dbReference>
<dbReference type="SMART" id="SM00267">
    <property type="entry name" value="GGDEF"/>
    <property type="match status" value="1"/>
</dbReference>
<dbReference type="SUPFAM" id="SSF55073">
    <property type="entry name" value="Nucleotide cyclase"/>
    <property type="match status" value="1"/>
</dbReference>
<dbReference type="InterPro" id="IPR031621">
    <property type="entry name" value="HisKA_7TM"/>
</dbReference>
<dbReference type="InterPro" id="IPR000160">
    <property type="entry name" value="GGDEF_dom"/>
</dbReference>
<dbReference type="Gene3D" id="3.30.70.270">
    <property type="match status" value="1"/>
</dbReference>
<dbReference type="PROSITE" id="PS50887">
    <property type="entry name" value="GGDEF"/>
    <property type="match status" value="1"/>
</dbReference>
<feature type="transmembrane region" description="Helical" evidence="2">
    <location>
        <begin position="6"/>
        <end position="28"/>
    </location>
</feature>
<keyword evidence="5" id="KW-1185">Reference proteome</keyword>
<dbReference type="CDD" id="cd01949">
    <property type="entry name" value="GGDEF"/>
    <property type="match status" value="1"/>
</dbReference>
<keyword evidence="1" id="KW-0175">Coiled coil</keyword>
<keyword evidence="2" id="KW-0472">Membrane</keyword>
<protein>
    <recommendedName>
        <fullName evidence="3">GGDEF domain-containing protein</fullName>
    </recommendedName>
</protein>
<dbReference type="InterPro" id="IPR029787">
    <property type="entry name" value="Nucleotide_cyclase"/>
</dbReference>
<dbReference type="Pfam" id="PF13188">
    <property type="entry name" value="PAS_8"/>
    <property type="match status" value="1"/>
</dbReference>
<keyword evidence="2" id="KW-0812">Transmembrane</keyword>
<evidence type="ECO:0000313" key="5">
    <source>
        <dbReference type="Proteomes" id="UP000680304"/>
    </source>
</evidence>
<dbReference type="InterPro" id="IPR050469">
    <property type="entry name" value="Diguanylate_Cyclase"/>
</dbReference>
<dbReference type="InterPro" id="IPR043128">
    <property type="entry name" value="Rev_trsase/Diguanyl_cyclase"/>
</dbReference>
<feature type="transmembrane region" description="Helical" evidence="2">
    <location>
        <begin position="64"/>
        <end position="87"/>
    </location>
</feature>
<proteinExistence type="predicted"/>
<feature type="transmembrane region" description="Helical" evidence="2">
    <location>
        <begin position="177"/>
        <end position="201"/>
    </location>
</feature>
<dbReference type="Proteomes" id="UP000680304">
    <property type="component" value="Unassembled WGS sequence"/>
</dbReference>
<name>A0ABQ4N0V2_9BACL</name>
<dbReference type="SUPFAM" id="SSF55785">
    <property type="entry name" value="PYP-like sensor domain (PAS domain)"/>
    <property type="match status" value="1"/>
</dbReference>
<feature type="coiled-coil region" evidence="1">
    <location>
        <begin position="342"/>
        <end position="369"/>
    </location>
</feature>
<dbReference type="InterPro" id="IPR000014">
    <property type="entry name" value="PAS"/>
</dbReference>
<dbReference type="Pfam" id="PF16927">
    <property type="entry name" value="HisKA_7TM"/>
    <property type="match status" value="1"/>
</dbReference>
<evidence type="ECO:0000313" key="4">
    <source>
        <dbReference type="EMBL" id="GIQ61808.1"/>
    </source>
</evidence>
<feature type="transmembrane region" description="Helical" evidence="2">
    <location>
        <begin position="207"/>
        <end position="228"/>
    </location>
</feature>
<dbReference type="PANTHER" id="PTHR45138">
    <property type="entry name" value="REGULATORY COMPONENTS OF SENSORY TRANSDUCTION SYSTEM"/>
    <property type="match status" value="1"/>
</dbReference>
<sequence>MDVQMWVNFGLFLVLLGTFVYIFASSVITGLHKMYLSVHSFMMLWPLFQFAMRQTDDPQFQLLYLTAAFVGIALLGAFWYIFTICLVGESYLLKTRNLIVIFLPAAITAAGLICNPNELFFQYIGHDTGDADVSFWYRPGPLLIYMPVLLAGYFAVSIYAMVSTLRRDASPRHRRLVVTALYGMLLLTGFGLADFAAAMFFHQAQSVLSAGLALAGIYYALAVTRYSAFDIINIAQRDVIDTMSTGLLVLDEHNVVIEMNKALRSILPVNIGDKFDLRALSSLSSSSRTQMEAFFSMLRKHAMATASVEIATAGSRHYELHSTPILNHRNTLIGRVITFQDVTEYRRLMEEMNDQNAVLQERNRELILMQDQLFQANQKLERMAVTDALTGCFNRRYLLQQLEREVVTNVRYRIPFAMFLFDIDLFKMINDSYGHLVGDEVLRSTADIVRRTIRRTDILARYGGEEFAVYLPYTTSAQAVRLAERVKAAVEHNAVGAGGEDQLVSVTISMGVLCIRSAEDARPGVALDDAKDFLLGLFAQADAALYEAKNKGRNCIVVKDIA</sequence>
<accession>A0ABQ4N0V2</accession>
<dbReference type="InterPro" id="IPR035965">
    <property type="entry name" value="PAS-like_dom_sf"/>
</dbReference>
<dbReference type="EMBL" id="BOVJ01000010">
    <property type="protein sequence ID" value="GIQ61808.1"/>
    <property type="molecule type" value="Genomic_DNA"/>
</dbReference>
<evidence type="ECO:0000259" key="3">
    <source>
        <dbReference type="PROSITE" id="PS50887"/>
    </source>
</evidence>
<feature type="transmembrane region" description="Helical" evidence="2">
    <location>
        <begin position="144"/>
        <end position="165"/>
    </location>
</feature>
<dbReference type="Gene3D" id="3.30.450.20">
    <property type="entry name" value="PAS domain"/>
    <property type="match status" value="1"/>
</dbReference>
<comment type="caution">
    <text evidence="4">The sequence shown here is derived from an EMBL/GenBank/DDBJ whole genome shotgun (WGS) entry which is preliminary data.</text>
</comment>
<keyword evidence="2" id="KW-1133">Transmembrane helix</keyword>
<feature type="transmembrane region" description="Helical" evidence="2">
    <location>
        <begin position="99"/>
        <end position="124"/>
    </location>
</feature>
<organism evidence="4 5">
    <name type="scientific">Paenibacillus cisolokensis</name>
    <dbReference type="NCBI Taxonomy" id="1658519"/>
    <lineage>
        <taxon>Bacteria</taxon>
        <taxon>Bacillati</taxon>
        <taxon>Bacillota</taxon>
        <taxon>Bacilli</taxon>
        <taxon>Bacillales</taxon>
        <taxon>Paenibacillaceae</taxon>
        <taxon>Paenibacillus</taxon>
    </lineage>
</organism>
<gene>
    <name evidence="4" type="ORF">PACILC2_03760</name>
</gene>
<feature type="domain" description="GGDEF" evidence="3">
    <location>
        <begin position="414"/>
        <end position="561"/>
    </location>
</feature>